<evidence type="ECO:0008006" key="4">
    <source>
        <dbReference type="Google" id="ProtNLM"/>
    </source>
</evidence>
<feature type="compositionally biased region" description="Polar residues" evidence="1">
    <location>
        <begin position="172"/>
        <end position="182"/>
    </location>
</feature>
<evidence type="ECO:0000313" key="3">
    <source>
        <dbReference type="Proteomes" id="UP001150941"/>
    </source>
</evidence>
<reference evidence="2" key="2">
    <citation type="journal article" date="2023" name="IMA Fungus">
        <title>Comparative genomic study of the Penicillium genus elucidates a diverse pangenome and 15 lateral gene transfer events.</title>
        <authorList>
            <person name="Petersen C."/>
            <person name="Sorensen T."/>
            <person name="Nielsen M.R."/>
            <person name="Sondergaard T.E."/>
            <person name="Sorensen J.L."/>
            <person name="Fitzpatrick D.A."/>
            <person name="Frisvad J.C."/>
            <person name="Nielsen K.L."/>
        </authorList>
    </citation>
    <scope>NUCLEOTIDE SEQUENCE</scope>
    <source>
        <strain evidence="2">IBT 19713</strain>
    </source>
</reference>
<dbReference type="RefSeq" id="XP_058330630.1">
    <property type="nucleotide sequence ID" value="XM_058474890.1"/>
</dbReference>
<reference evidence="2" key="1">
    <citation type="submission" date="2022-11" db="EMBL/GenBank/DDBJ databases">
        <authorList>
            <person name="Petersen C."/>
        </authorList>
    </citation>
    <scope>NUCLEOTIDE SEQUENCE</scope>
    <source>
        <strain evidence="2">IBT 19713</strain>
    </source>
</reference>
<dbReference type="EMBL" id="JAPQKS010000004">
    <property type="protein sequence ID" value="KAJ5232637.1"/>
    <property type="molecule type" value="Genomic_DNA"/>
</dbReference>
<feature type="compositionally biased region" description="Low complexity" evidence="1">
    <location>
        <begin position="144"/>
        <end position="171"/>
    </location>
</feature>
<accession>A0A9W9NZK9</accession>
<evidence type="ECO:0000256" key="1">
    <source>
        <dbReference type="SAM" id="MobiDB-lite"/>
    </source>
</evidence>
<name>A0A9W9NZK9_9EURO</name>
<keyword evidence="3" id="KW-1185">Reference proteome</keyword>
<sequence length="232" mass="22803">MRVHAYILLSGAAAAYAGNTANLLLPGFQGHDLLASAVASQGDATTYLVTCPTTVASSACGIPGSGMTAIAAPTSAQLVNVYDGKTASLSCNIASTTYASCSATEGTVTVTQTLGPKDLNWMDVTLTSSSTPTPTSTHTHHTHTSTSTSTVTPTSTPSSSSKSSTRVASSTRLVTSTPLSAPTGAALNQVTASGAGPSATASATPNANGAASLAGNVWVVGGAAMALFYALA</sequence>
<feature type="region of interest" description="Disordered" evidence="1">
    <location>
        <begin position="125"/>
        <end position="182"/>
    </location>
</feature>
<dbReference type="Proteomes" id="UP001150941">
    <property type="component" value="Unassembled WGS sequence"/>
</dbReference>
<proteinExistence type="predicted"/>
<gene>
    <name evidence="2" type="ORF">N7468_005593</name>
</gene>
<organism evidence="2 3">
    <name type="scientific">Penicillium chermesinum</name>
    <dbReference type="NCBI Taxonomy" id="63820"/>
    <lineage>
        <taxon>Eukaryota</taxon>
        <taxon>Fungi</taxon>
        <taxon>Dikarya</taxon>
        <taxon>Ascomycota</taxon>
        <taxon>Pezizomycotina</taxon>
        <taxon>Eurotiomycetes</taxon>
        <taxon>Eurotiomycetidae</taxon>
        <taxon>Eurotiales</taxon>
        <taxon>Aspergillaceae</taxon>
        <taxon>Penicillium</taxon>
    </lineage>
</organism>
<feature type="compositionally biased region" description="Low complexity" evidence="1">
    <location>
        <begin position="127"/>
        <end position="137"/>
    </location>
</feature>
<dbReference type="PANTHER" id="PTHR40640">
    <property type="entry name" value="ANCHORED GLYCOPROTEIN, PUTATIVE (AFU_ORTHOLOGUE AFUA_8G04860)-RELATED"/>
    <property type="match status" value="1"/>
</dbReference>
<dbReference type="AlphaFoldDB" id="A0A9W9NZK9"/>
<evidence type="ECO:0000313" key="2">
    <source>
        <dbReference type="EMBL" id="KAJ5232637.1"/>
    </source>
</evidence>
<dbReference type="PANTHER" id="PTHR40640:SF1">
    <property type="entry name" value="ANCHORED GLYCOPROTEIN, PUTATIVE (AFU_ORTHOLOGUE AFUA_8G04860)-RELATED"/>
    <property type="match status" value="1"/>
</dbReference>
<protein>
    <recommendedName>
        <fullName evidence="4">GPI anchored protein</fullName>
    </recommendedName>
</protein>
<comment type="caution">
    <text evidence="2">The sequence shown here is derived from an EMBL/GenBank/DDBJ whole genome shotgun (WGS) entry which is preliminary data.</text>
</comment>
<dbReference type="GeneID" id="83202193"/>
<dbReference type="OrthoDB" id="4991875at2759"/>